<name>A0A9P7AYQ9_9HELO</name>
<proteinExistence type="predicted"/>
<gene>
    <name evidence="2" type="ORF">D0Z07_2491</name>
</gene>
<accession>A0A9P7AYQ9</accession>
<dbReference type="AlphaFoldDB" id="A0A9P7AYQ9"/>
<evidence type="ECO:0000256" key="1">
    <source>
        <dbReference type="SAM" id="MobiDB-lite"/>
    </source>
</evidence>
<reference evidence="2" key="1">
    <citation type="submission" date="2019-07" db="EMBL/GenBank/DDBJ databases">
        <title>Hyphodiscus hymeniophilus genome sequencing and assembly.</title>
        <authorList>
            <person name="Kramer G."/>
            <person name="Nodwell J."/>
        </authorList>
    </citation>
    <scope>NUCLEOTIDE SEQUENCE</scope>
    <source>
        <strain evidence="2">ATCC 34498</strain>
    </source>
</reference>
<feature type="region of interest" description="Disordered" evidence="1">
    <location>
        <begin position="1"/>
        <end position="36"/>
    </location>
</feature>
<comment type="caution">
    <text evidence="2">The sequence shown here is derived from an EMBL/GenBank/DDBJ whole genome shotgun (WGS) entry which is preliminary data.</text>
</comment>
<dbReference type="EMBL" id="VNKQ01000005">
    <property type="protein sequence ID" value="KAG0650848.1"/>
    <property type="molecule type" value="Genomic_DNA"/>
</dbReference>
<evidence type="ECO:0000313" key="3">
    <source>
        <dbReference type="Proteomes" id="UP000785200"/>
    </source>
</evidence>
<organism evidence="2 3">
    <name type="scientific">Hyphodiscus hymeniophilus</name>
    <dbReference type="NCBI Taxonomy" id="353542"/>
    <lineage>
        <taxon>Eukaryota</taxon>
        <taxon>Fungi</taxon>
        <taxon>Dikarya</taxon>
        <taxon>Ascomycota</taxon>
        <taxon>Pezizomycotina</taxon>
        <taxon>Leotiomycetes</taxon>
        <taxon>Helotiales</taxon>
        <taxon>Hyphodiscaceae</taxon>
        <taxon>Hyphodiscus</taxon>
    </lineage>
</organism>
<dbReference type="Proteomes" id="UP000785200">
    <property type="component" value="Unassembled WGS sequence"/>
</dbReference>
<protein>
    <submittedName>
        <fullName evidence="2">Uncharacterized protein</fullName>
    </submittedName>
</protein>
<keyword evidence="3" id="KW-1185">Reference proteome</keyword>
<dbReference type="OrthoDB" id="660555at2759"/>
<evidence type="ECO:0000313" key="2">
    <source>
        <dbReference type="EMBL" id="KAG0650848.1"/>
    </source>
</evidence>
<sequence>MQGTTSTSSTSPSPVANVASTSAIPSSSTTPAVPVPIANTPEARMAAREQAHAAIVLGQRSSPSPAFRPTGVFPYKATEKDCVDDAECTICLEEFEVGQDMVHHQPAY</sequence>